<dbReference type="Proteomes" id="UP000179807">
    <property type="component" value="Unassembled WGS sequence"/>
</dbReference>
<keyword evidence="1" id="KW-0853">WD repeat</keyword>
<dbReference type="InterPro" id="IPR016024">
    <property type="entry name" value="ARM-type_fold"/>
</dbReference>
<dbReference type="InterPro" id="IPR036322">
    <property type="entry name" value="WD40_repeat_dom_sf"/>
</dbReference>
<evidence type="ECO:0000313" key="6">
    <source>
        <dbReference type="Proteomes" id="UP000179807"/>
    </source>
</evidence>
<dbReference type="InterPro" id="IPR029347">
    <property type="entry name" value="Raptor_N"/>
</dbReference>
<evidence type="ECO:0000256" key="2">
    <source>
        <dbReference type="ARBA" id="ARBA00022737"/>
    </source>
</evidence>
<dbReference type="EMBL" id="MLAK01000928">
    <property type="protein sequence ID" value="OHT00987.1"/>
    <property type="molecule type" value="Genomic_DNA"/>
</dbReference>
<dbReference type="SUPFAM" id="SSF48371">
    <property type="entry name" value="ARM repeat"/>
    <property type="match status" value="1"/>
</dbReference>
<keyword evidence="2" id="KW-0677">Repeat</keyword>
<dbReference type="VEuPathDB" id="TrichDB:TRFO_32151"/>
<dbReference type="SMART" id="SM01302">
    <property type="entry name" value="Raptor_N"/>
    <property type="match status" value="1"/>
</dbReference>
<dbReference type="GO" id="GO:0005737">
    <property type="term" value="C:cytoplasm"/>
    <property type="evidence" value="ECO:0007669"/>
    <property type="project" value="TreeGrafter"/>
</dbReference>
<dbReference type="GO" id="GO:0030307">
    <property type="term" value="P:positive regulation of cell growth"/>
    <property type="evidence" value="ECO:0007669"/>
    <property type="project" value="TreeGrafter"/>
</dbReference>
<dbReference type="SUPFAM" id="SSF50978">
    <property type="entry name" value="WD40 repeat-like"/>
    <property type="match status" value="1"/>
</dbReference>
<dbReference type="GO" id="GO:0071230">
    <property type="term" value="P:cellular response to amino acid stimulus"/>
    <property type="evidence" value="ECO:0007669"/>
    <property type="project" value="TreeGrafter"/>
</dbReference>
<feature type="compositionally biased region" description="Low complexity" evidence="3">
    <location>
        <begin position="1"/>
        <end position="13"/>
    </location>
</feature>
<reference evidence="5" key="1">
    <citation type="submission" date="2016-10" db="EMBL/GenBank/DDBJ databases">
        <authorList>
            <person name="Benchimol M."/>
            <person name="Almeida L.G."/>
            <person name="Vasconcelos A.T."/>
            <person name="Perreira-Neves A."/>
            <person name="Rosa I.A."/>
            <person name="Tasca T."/>
            <person name="Bogo M.R."/>
            <person name="de Souza W."/>
        </authorList>
    </citation>
    <scope>NUCLEOTIDE SEQUENCE [LARGE SCALE GENOMIC DNA]</scope>
    <source>
        <strain evidence="5">K</strain>
    </source>
</reference>
<sequence length="1039" mass="119011">MHLSISNSPSSSDDGNDSPLKRSTFTSFGRSNIPRTTEWPSNYVDMSEYDEIEEDFHEAFPLSNYVPNIYSDFLNRKISNPDPFFILPSLNDEIVQIPTVINPDLEKIIIHLLDLPSLSTNKKHFIHTWCDLEKVTSVEAKRVIPLFFSQEYKKICDPKDWETKPEISWAKTLNIRTFSRSTQSTNHTVRIFHYVGLGFPPPDRDRIFMRDVFSRGNYTLVTELAALVQPPCMMIFDCDKAAILKHSLNQIQQNQSFYDAHSAQTMFALFSCSENEQLRIASTLPQNFFTCVLLSPDKAFSEITKIKVTDQKMFLQFLDIFADSIALDLLNPDQFHHLFRSNMTISILWRRFLLAQRLMNTFGLHCQSLPVIVDTSEHQLWTQFEYAMMCLGNGNTLKMFADLYQHHFTEVKQPPLYVCAFVTSLLKIPELKPPILKILAKFMNRSPLNCRLIGKVLDYRLIGDFESALRSPLLKDWCVVMSGLLLVENSLSKVIASSFQQFQDVIRASNDSKLSEKTRIRLLSILVCLRDSQNHLNCAYNSEQTTDKFLPILFSSSPQIRQWIVLFIHSAMSRFAAEPLLIGPTAIHAHAMLLMYDKIILTRAVAITILTTIMAPHWTDFNENVMRCAMKGAIDGSSTVRIAFLCCAARYCNLNEDKCDDNENEKIDILMRLDPIAFSNTSGRPKIRSFLEMLSKDPNAEVRKIAERILRDPVNSGLEVMYQENATTLHETAHANLFAKDFRKVEMKTRYINTLFRSNDLELFEFIQYSQDKVTCVTFDYSHRSVCYGTEKGDIFYSNNHWNITGPILQICHLPNDVIAVSAGDGAIHIFRIGFESEIDAFLPSIYHFSNTILMDNDNNLLFVAQEQNEINVWDISSLLLIGRIETDCQIQRITCIDNFVYAALADGRIIKIDGETLQVQKESSKFLNHRFLNIGKHKNHLWTLSENGEVFLWENFDEPRCILQNFSNCKNFIISQSLPLIISITDKIRLTNFSSESSSELKCEKGDENSCCCCLDIEKPLAAIGYNDGAVAVWRLPV</sequence>
<dbReference type="PANTHER" id="PTHR12848:SF16">
    <property type="entry name" value="REGULATORY-ASSOCIATED PROTEIN OF MTOR"/>
    <property type="match status" value="1"/>
</dbReference>
<dbReference type="GO" id="GO:0031931">
    <property type="term" value="C:TORC1 complex"/>
    <property type="evidence" value="ECO:0007669"/>
    <property type="project" value="InterPro"/>
</dbReference>
<evidence type="ECO:0000256" key="1">
    <source>
        <dbReference type="ARBA" id="ARBA00022574"/>
    </source>
</evidence>
<dbReference type="RefSeq" id="XP_068354123.1">
    <property type="nucleotide sequence ID" value="XM_068508343.1"/>
</dbReference>
<dbReference type="GO" id="GO:0009267">
    <property type="term" value="P:cellular response to starvation"/>
    <property type="evidence" value="ECO:0007669"/>
    <property type="project" value="TreeGrafter"/>
</dbReference>
<dbReference type="GeneID" id="94843047"/>
<dbReference type="GO" id="GO:0010506">
    <property type="term" value="P:regulation of autophagy"/>
    <property type="evidence" value="ECO:0007669"/>
    <property type="project" value="TreeGrafter"/>
</dbReference>
<comment type="caution">
    <text evidence="5">The sequence shown here is derived from an EMBL/GenBank/DDBJ whole genome shotgun (WGS) entry which is preliminary data.</text>
</comment>
<evidence type="ECO:0000259" key="4">
    <source>
        <dbReference type="SMART" id="SM01302"/>
    </source>
</evidence>
<evidence type="ECO:0000256" key="3">
    <source>
        <dbReference type="SAM" id="MobiDB-lite"/>
    </source>
</evidence>
<feature type="domain" description="Raptor N-terminal CASPase-like" evidence="4">
    <location>
        <begin position="94"/>
        <end position="249"/>
    </location>
</feature>
<dbReference type="GO" id="GO:0030674">
    <property type="term" value="F:protein-macromolecule adaptor activity"/>
    <property type="evidence" value="ECO:0007669"/>
    <property type="project" value="TreeGrafter"/>
</dbReference>
<dbReference type="Gene3D" id="2.130.10.10">
    <property type="entry name" value="YVTN repeat-like/Quinoprotein amine dehydrogenase"/>
    <property type="match status" value="1"/>
</dbReference>
<dbReference type="PANTHER" id="PTHR12848">
    <property type="entry name" value="REGULATORY-ASSOCIATED PROTEIN OF MTOR"/>
    <property type="match status" value="1"/>
</dbReference>
<feature type="region of interest" description="Disordered" evidence="3">
    <location>
        <begin position="1"/>
        <end position="29"/>
    </location>
</feature>
<dbReference type="GO" id="GO:0031929">
    <property type="term" value="P:TOR signaling"/>
    <property type="evidence" value="ECO:0007669"/>
    <property type="project" value="InterPro"/>
</dbReference>
<dbReference type="AlphaFoldDB" id="A0A1J4JPN0"/>
<evidence type="ECO:0000313" key="5">
    <source>
        <dbReference type="EMBL" id="OHT00987.1"/>
    </source>
</evidence>
<protein>
    <recommendedName>
        <fullName evidence="4">Raptor N-terminal CASPase-like domain-containing protein</fullName>
    </recommendedName>
</protein>
<dbReference type="InterPro" id="IPR004083">
    <property type="entry name" value="Raptor"/>
</dbReference>
<proteinExistence type="predicted"/>
<accession>A0A1J4JPN0</accession>
<gene>
    <name evidence="5" type="ORF">TRFO_32151</name>
</gene>
<dbReference type="OrthoDB" id="10262360at2759"/>
<name>A0A1J4JPN0_9EUKA</name>
<dbReference type="InterPro" id="IPR015943">
    <property type="entry name" value="WD40/YVTN_repeat-like_dom_sf"/>
</dbReference>
<dbReference type="Pfam" id="PF14538">
    <property type="entry name" value="Raptor_N"/>
    <property type="match status" value="1"/>
</dbReference>
<keyword evidence="6" id="KW-1185">Reference proteome</keyword>
<organism evidence="5 6">
    <name type="scientific">Tritrichomonas foetus</name>
    <dbReference type="NCBI Taxonomy" id="1144522"/>
    <lineage>
        <taxon>Eukaryota</taxon>
        <taxon>Metamonada</taxon>
        <taxon>Parabasalia</taxon>
        <taxon>Tritrichomonadida</taxon>
        <taxon>Tritrichomonadidae</taxon>
        <taxon>Tritrichomonas</taxon>
    </lineage>
</organism>